<accession>A0A1S2X9N3</accession>
<feature type="transmembrane region" description="Helical" evidence="5">
    <location>
        <begin position="218"/>
        <end position="239"/>
    </location>
</feature>
<comment type="subcellular location">
    <subcellularLocation>
        <location evidence="1">Membrane</location>
        <topology evidence="1">Multi-pass membrane protein</topology>
    </subcellularLocation>
</comment>
<reference evidence="7" key="2">
    <citation type="submission" date="2025-08" db="UniProtKB">
        <authorList>
            <consortium name="RefSeq"/>
        </authorList>
    </citation>
    <scope>IDENTIFICATION</scope>
    <source>
        <tissue evidence="7">Etiolated seedlings</tissue>
    </source>
</reference>
<feature type="transmembrane region" description="Helical" evidence="5">
    <location>
        <begin position="145"/>
        <end position="167"/>
    </location>
</feature>
<dbReference type="SMART" id="SM01417">
    <property type="entry name" value="Solute_trans_a"/>
    <property type="match status" value="1"/>
</dbReference>
<evidence type="ECO:0000313" key="6">
    <source>
        <dbReference type="Proteomes" id="UP000087171"/>
    </source>
</evidence>
<keyword evidence="2 5" id="KW-0812">Transmembrane</keyword>
<dbReference type="Proteomes" id="UP000087171">
    <property type="component" value="Chromosome Ca1"/>
</dbReference>
<feature type="transmembrane region" description="Helical" evidence="5">
    <location>
        <begin position="173"/>
        <end position="197"/>
    </location>
</feature>
<dbReference type="GO" id="GO:0016020">
    <property type="term" value="C:membrane"/>
    <property type="evidence" value="ECO:0007669"/>
    <property type="project" value="UniProtKB-SubCell"/>
</dbReference>
<dbReference type="GeneID" id="101502160"/>
<evidence type="ECO:0000256" key="4">
    <source>
        <dbReference type="ARBA" id="ARBA00023136"/>
    </source>
</evidence>
<protein>
    <submittedName>
        <fullName evidence="7">Transmembrane protein 184A</fullName>
    </submittedName>
</protein>
<dbReference type="STRING" id="3827.A0A1S2X9N3"/>
<name>A0A1S2X9N3_CICAR</name>
<organism evidence="6 7">
    <name type="scientific">Cicer arietinum</name>
    <name type="common">Chickpea</name>
    <name type="synonym">Garbanzo</name>
    <dbReference type="NCBI Taxonomy" id="3827"/>
    <lineage>
        <taxon>Eukaryota</taxon>
        <taxon>Viridiplantae</taxon>
        <taxon>Streptophyta</taxon>
        <taxon>Embryophyta</taxon>
        <taxon>Tracheophyta</taxon>
        <taxon>Spermatophyta</taxon>
        <taxon>Magnoliopsida</taxon>
        <taxon>eudicotyledons</taxon>
        <taxon>Gunneridae</taxon>
        <taxon>Pentapetalae</taxon>
        <taxon>rosids</taxon>
        <taxon>fabids</taxon>
        <taxon>Fabales</taxon>
        <taxon>Fabaceae</taxon>
        <taxon>Papilionoideae</taxon>
        <taxon>50 kb inversion clade</taxon>
        <taxon>NPAAA clade</taxon>
        <taxon>Hologalegina</taxon>
        <taxon>IRL clade</taxon>
        <taxon>Cicereae</taxon>
        <taxon>Cicer</taxon>
    </lineage>
</organism>
<evidence type="ECO:0000256" key="1">
    <source>
        <dbReference type="ARBA" id="ARBA00004141"/>
    </source>
</evidence>
<evidence type="ECO:0000313" key="7">
    <source>
        <dbReference type="RefSeq" id="XP_004485717.1"/>
    </source>
</evidence>
<reference evidence="6" key="1">
    <citation type="journal article" date="2013" name="Nat. Biotechnol.">
        <title>Draft genome sequence of chickpea (Cicer arietinum) provides a resource for trait improvement.</title>
        <authorList>
            <person name="Varshney R.K."/>
            <person name="Song C."/>
            <person name="Saxena R.K."/>
            <person name="Azam S."/>
            <person name="Yu S."/>
            <person name="Sharpe A.G."/>
            <person name="Cannon S."/>
            <person name="Baek J."/>
            <person name="Rosen B.D."/>
            <person name="Tar'an B."/>
            <person name="Millan T."/>
            <person name="Zhang X."/>
            <person name="Ramsay L.D."/>
            <person name="Iwata A."/>
            <person name="Wang Y."/>
            <person name="Nelson W."/>
            <person name="Farmer A.D."/>
            <person name="Gaur P.M."/>
            <person name="Soderlund C."/>
            <person name="Penmetsa R.V."/>
            <person name="Xu C."/>
            <person name="Bharti A.K."/>
            <person name="He W."/>
            <person name="Winter P."/>
            <person name="Zhao S."/>
            <person name="Hane J.K."/>
            <person name="Carrasquilla-Garcia N."/>
            <person name="Condie J.A."/>
            <person name="Upadhyaya H.D."/>
            <person name="Luo M.C."/>
            <person name="Thudi M."/>
            <person name="Gowda C.L."/>
            <person name="Singh N.P."/>
            <person name="Lichtenzveig J."/>
            <person name="Gali K.K."/>
            <person name="Rubio J."/>
            <person name="Nadarajan N."/>
            <person name="Dolezel J."/>
            <person name="Bansal K.C."/>
            <person name="Xu X."/>
            <person name="Edwards D."/>
            <person name="Zhang G."/>
            <person name="Kahl G."/>
            <person name="Gil J."/>
            <person name="Singh K.B."/>
            <person name="Datta S.K."/>
            <person name="Jackson S.A."/>
            <person name="Wang J."/>
            <person name="Cook D.R."/>
        </authorList>
    </citation>
    <scope>NUCLEOTIDE SEQUENCE [LARGE SCALE GENOMIC DNA]</scope>
    <source>
        <strain evidence="6">cv. CDC Frontier</strain>
    </source>
</reference>
<sequence length="295" mass="34103">MDLTKLNAAQLTLYGSAFCVMLSMHFTLQLLSQHLFYWKNPKEQRAIVIIILMAPIYAIVSFVGLLDVRGSKEFFTLLESVKECYEALVIAKFLSLMYSYLKISISKNIVPDEIKGREIHHSFPMTLFQPHSVRLNHHNLKLLKYWTWQFVVIRPVCSILIISLQLLGLYPNWLSWVFTIILNVSVSLALYSLVIFYHVFAKELAPHKPLAKFLCIKGIVFFCFWQGMVLDILVAAGVIKSRHLKLDVEHIEEAMQNILVCIEMVVFSVLQQYAYHASPYSGEVEKMLKQNKKNE</sequence>
<dbReference type="eggNOG" id="KOG2641">
    <property type="taxonomic scope" value="Eukaryota"/>
</dbReference>
<dbReference type="InterPro" id="IPR005178">
    <property type="entry name" value="Ostalpha/TMEM184C"/>
</dbReference>
<evidence type="ECO:0000256" key="3">
    <source>
        <dbReference type="ARBA" id="ARBA00022989"/>
    </source>
</evidence>
<dbReference type="AlphaFoldDB" id="A0A1S2X9N3"/>
<dbReference type="Pfam" id="PF03619">
    <property type="entry name" value="Solute_trans_a"/>
    <property type="match status" value="1"/>
</dbReference>
<dbReference type="PaxDb" id="3827-XP_004485717.1"/>
<dbReference type="RefSeq" id="XP_004485717.1">
    <property type="nucleotide sequence ID" value="XM_004485660.3"/>
</dbReference>
<feature type="transmembrane region" description="Helical" evidence="5">
    <location>
        <begin position="44"/>
        <end position="65"/>
    </location>
</feature>
<gene>
    <name evidence="7" type="primary">LOC101502160</name>
</gene>
<dbReference type="OrthoDB" id="5348404at2759"/>
<feature type="transmembrane region" description="Helical" evidence="5">
    <location>
        <begin position="12"/>
        <end position="32"/>
    </location>
</feature>
<dbReference type="PANTHER" id="PTHR23423">
    <property type="entry name" value="ORGANIC SOLUTE TRANSPORTER-RELATED"/>
    <property type="match status" value="1"/>
</dbReference>
<dbReference type="KEGG" id="cam:101502160"/>
<evidence type="ECO:0000256" key="5">
    <source>
        <dbReference type="SAM" id="Phobius"/>
    </source>
</evidence>
<keyword evidence="6" id="KW-1185">Reference proteome</keyword>
<keyword evidence="4 5" id="KW-0472">Membrane</keyword>
<proteinExistence type="predicted"/>
<keyword evidence="3 5" id="KW-1133">Transmembrane helix</keyword>
<evidence type="ECO:0000256" key="2">
    <source>
        <dbReference type="ARBA" id="ARBA00022692"/>
    </source>
</evidence>